<reference evidence="2 3" key="1">
    <citation type="submission" date="2018-11" db="EMBL/GenBank/DDBJ databases">
        <title>Rufibacter latericius sp. nov., isolated from water in Baiyang Lake.</title>
        <authorList>
            <person name="Yang Y."/>
        </authorList>
    </citation>
    <scope>NUCLEOTIDE SEQUENCE [LARGE SCALE GENOMIC DNA]</scope>
    <source>
        <strain evidence="2 3">MCC P1</strain>
    </source>
</reference>
<evidence type="ECO:0000313" key="3">
    <source>
        <dbReference type="Proteomes" id="UP000271010"/>
    </source>
</evidence>
<protein>
    <submittedName>
        <fullName evidence="2">Uncharacterized protein</fullName>
    </submittedName>
</protein>
<keyword evidence="3" id="KW-1185">Reference proteome</keyword>
<gene>
    <name evidence="2" type="ORF">EFA69_20005</name>
</gene>
<keyword evidence="1" id="KW-0472">Membrane</keyword>
<feature type="transmembrane region" description="Helical" evidence="1">
    <location>
        <begin position="52"/>
        <end position="71"/>
    </location>
</feature>
<keyword evidence="1" id="KW-0812">Transmembrane</keyword>
<dbReference type="EMBL" id="RJJE01000017">
    <property type="protein sequence ID" value="RNI28336.1"/>
    <property type="molecule type" value="Genomic_DNA"/>
</dbReference>
<dbReference type="Proteomes" id="UP000271010">
    <property type="component" value="Unassembled WGS sequence"/>
</dbReference>
<evidence type="ECO:0000313" key="2">
    <source>
        <dbReference type="EMBL" id="RNI28336.1"/>
    </source>
</evidence>
<keyword evidence="1" id="KW-1133">Transmembrane helix</keyword>
<comment type="caution">
    <text evidence="2">The sequence shown here is derived from an EMBL/GenBank/DDBJ whole genome shotgun (WGS) entry which is preliminary data.</text>
</comment>
<feature type="transmembrane region" description="Helical" evidence="1">
    <location>
        <begin position="106"/>
        <end position="123"/>
    </location>
</feature>
<name>A0A3M9MS39_9BACT</name>
<dbReference type="AlphaFoldDB" id="A0A3M9MS39"/>
<organism evidence="2 3">
    <name type="scientific">Rufibacter immobilis</name>
    <dbReference type="NCBI Taxonomy" id="1348778"/>
    <lineage>
        <taxon>Bacteria</taxon>
        <taxon>Pseudomonadati</taxon>
        <taxon>Bacteroidota</taxon>
        <taxon>Cytophagia</taxon>
        <taxon>Cytophagales</taxon>
        <taxon>Hymenobacteraceae</taxon>
        <taxon>Rufibacter</taxon>
    </lineage>
</organism>
<evidence type="ECO:0000256" key="1">
    <source>
        <dbReference type="SAM" id="Phobius"/>
    </source>
</evidence>
<proteinExistence type="predicted"/>
<sequence>MGLFLKLIPQLQNPSTSTWVGIALAAVLYTFSILCGFLLFQGTRRAFTLSMANQILQVLSFGISGVAYNYVAGLKLGIGVEFWESWLFKFRLSLSSFNFSVGAENSLSFVTVNLLALVCIYLLERTREDSKNR</sequence>
<accession>A0A3M9MS39</accession>
<feature type="transmembrane region" description="Helical" evidence="1">
    <location>
        <begin position="20"/>
        <end position="40"/>
    </location>
</feature>